<protein>
    <submittedName>
        <fullName evidence="2">Uncharacterized protein</fullName>
    </submittedName>
</protein>
<organism evidence="2 3">
    <name type="scientific">Dreissena polymorpha</name>
    <name type="common">Zebra mussel</name>
    <name type="synonym">Mytilus polymorpha</name>
    <dbReference type="NCBI Taxonomy" id="45954"/>
    <lineage>
        <taxon>Eukaryota</taxon>
        <taxon>Metazoa</taxon>
        <taxon>Spiralia</taxon>
        <taxon>Lophotrochozoa</taxon>
        <taxon>Mollusca</taxon>
        <taxon>Bivalvia</taxon>
        <taxon>Autobranchia</taxon>
        <taxon>Heteroconchia</taxon>
        <taxon>Euheterodonta</taxon>
        <taxon>Imparidentia</taxon>
        <taxon>Neoheterodontei</taxon>
        <taxon>Myida</taxon>
        <taxon>Dreissenoidea</taxon>
        <taxon>Dreissenidae</taxon>
        <taxon>Dreissena</taxon>
    </lineage>
</organism>
<evidence type="ECO:0000313" key="2">
    <source>
        <dbReference type="EMBL" id="KAH3871370.1"/>
    </source>
</evidence>
<reference evidence="2" key="1">
    <citation type="journal article" date="2019" name="bioRxiv">
        <title>The Genome of the Zebra Mussel, Dreissena polymorpha: A Resource for Invasive Species Research.</title>
        <authorList>
            <person name="McCartney M.A."/>
            <person name="Auch B."/>
            <person name="Kono T."/>
            <person name="Mallez S."/>
            <person name="Zhang Y."/>
            <person name="Obille A."/>
            <person name="Becker A."/>
            <person name="Abrahante J.E."/>
            <person name="Garbe J."/>
            <person name="Badalamenti J.P."/>
            <person name="Herman A."/>
            <person name="Mangelson H."/>
            <person name="Liachko I."/>
            <person name="Sullivan S."/>
            <person name="Sone E.D."/>
            <person name="Koren S."/>
            <person name="Silverstein K.A.T."/>
            <person name="Beckman K.B."/>
            <person name="Gohl D.M."/>
        </authorList>
    </citation>
    <scope>NUCLEOTIDE SEQUENCE</scope>
    <source>
        <strain evidence="2">Duluth1</strain>
        <tissue evidence="2">Whole animal</tissue>
    </source>
</reference>
<feature type="region of interest" description="Disordered" evidence="1">
    <location>
        <begin position="38"/>
        <end position="71"/>
    </location>
</feature>
<sequence>MNILDHGIDTITNNIHAVLLSSAKEVLGSEGIRINHYFTKPKSPSERSQTRSRRKKSVHSQRQRRRRQRIV</sequence>
<gene>
    <name evidence="2" type="ORF">DPMN_034570</name>
</gene>
<evidence type="ECO:0000256" key="1">
    <source>
        <dbReference type="SAM" id="MobiDB-lite"/>
    </source>
</evidence>
<proteinExistence type="predicted"/>
<dbReference type="Proteomes" id="UP000828390">
    <property type="component" value="Unassembled WGS sequence"/>
</dbReference>
<evidence type="ECO:0000313" key="3">
    <source>
        <dbReference type="Proteomes" id="UP000828390"/>
    </source>
</evidence>
<name>A0A9D4M5Y7_DREPO</name>
<feature type="compositionally biased region" description="Basic residues" evidence="1">
    <location>
        <begin position="50"/>
        <end position="71"/>
    </location>
</feature>
<dbReference type="EMBL" id="JAIWYP010000002">
    <property type="protein sequence ID" value="KAH3871370.1"/>
    <property type="molecule type" value="Genomic_DNA"/>
</dbReference>
<keyword evidence="3" id="KW-1185">Reference proteome</keyword>
<accession>A0A9D4M5Y7</accession>
<comment type="caution">
    <text evidence="2">The sequence shown here is derived from an EMBL/GenBank/DDBJ whole genome shotgun (WGS) entry which is preliminary data.</text>
</comment>
<reference evidence="2" key="2">
    <citation type="submission" date="2020-11" db="EMBL/GenBank/DDBJ databases">
        <authorList>
            <person name="McCartney M.A."/>
            <person name="Auch B."/>
            <person name="Kono T."/>
            <person name="Mallez S."/>
            <person name="Becker A."/>
            <person name="Gohl D.M."/>
            <person name="Silverstein K.A.T."/>
            <person name="Koren S."/>
            <person name="Bechman K.B."/>
            <person name="Herman A."/>
            <person name="Abrahante J.E."/>
            <person name="Garbe J."/>
        </authorList>
    </citation>
    <scope>NUCLEOTIDE SEQUENCE</scope>
    <source>
        <strain evidence="2">Duluth1</strain>
        <tissue evidence="2">Whole animal</tissue>
    </source>
</reference>
<dbReference type="AlphaFoldDB" id="A0A9D4M5Y7"/>